<dbReference type="AlphaFoldDB" id="A0A2M6WYP9"/>
<gene>
    <name evidence="1" type="ORF">COT71_03525</name>
</gene>
<protein>
    <submittedName>
        <fullName evidence="1">Uncharacterized protein</fullName>
    </submittedName>
</protein>
<organism evidence="1 2">
    <name type="scientific">Candidatus Andersenbacteria bacterium CG10_big_fil_rev_8_21_14_0_10_54_11</name>
    <dbReference type="NCBI Taxonomy" id="1974485"/>
    <lineage>
        <taxon>Bacteria</taxon>
        <taxon>Candidatus Anderseniibacteriota</taxon>
    </lineage>
</organism>
<comment type="caution">
    <text evidence="1">The sequence shown here is derived from an EMBL/GenBank/DDBJ whole genome shotgun (WGS) entry which is preliminary data.</text>
</comment>
<evidence type="ECO:0000313" key="2">
    <source>
        <dbReference type="Proteomes" id="UP000230731"/>
    </source>
</evidence>
<accession>A0A2M6WYP9</accession>
<evidence type="ECO:0000313" key="1">
    <source>
        <dbReference type="EMBL" id="PIT97900.1"/>
    </source>
</evidence>
<proteinExistence type="predicted"/>
<dbReference type="InterPro" id="IPR019240">
    <property type="entry name" value="DUF2196"/>
</dbReference>
<dbReference type="Proteomes" id="UP000230731">
    <property type="component" value="Unassembled WGS sequence"/>
</dbReference>
<dbReference type="EMBL" id="PEZP01000040">
    <property type="protein sequence ID" value="PIT97900.1"/>
    <property type="molecule type" value="Genomic_DNA"/>
</dbReference>
<reference evidence="2" key="1">
    <citation type="submission" date="2017-09" db="EMBL/GenBank/DDBJ databases">
        <title>Depth-based differentiation of microbial function through sediment-hosted aquifers and enrichment of novel symbionts in the deep terrestrial subsurface.</title>
        <authorList>
            <person name="Probst A.J."/>
            <person name="Ladd B."/>
            <person name="Jarett J.K."/>
            <person name="Geller-Mcgrath D.E."/>
            <person name="Sieber C.M.K."/>
            <person name="Emerson J.B."/>
            <person name="Anantharaman K."/>
            <person name="Thomas B.C."/>
            <person name="Malmstrom R."/>
            <person name="Stieglmeier M."/>
            <person name="Klingl A."/>
            <person name="Woyke T."/>
            <person name="Ryan C.M."/>
            <person name="Banfield J.F."/>
        </authorList>
    </citation>
    <scope>NUCLEOTIDE SEQUENCE [LARGE SCALE GENOMIC DNA]</scope>
</reference>
<dbReference type="Pfam" id="PF09962">
    <property type="entry name" value="DUF2196"/>
    <property type="match status" value="1"/>
</dbReference>
<name>A0A2M6WYP9_9BACT</name>
<sequence length="43" mass="4700">MGKFTHGAMQDNLTNSVFHSWGIKLRLTDRQAGRVANIVNSAG</sequence>